<evidence type="ECO:0000256" key="1">
    <source>
        <dbReference type="SAM" id="MobiDB-lite"/>
    </source>
</evidence>
<accession>A0A423XHD5</accession>
<feature type="compositionally biased region" description="Basic and acidic residues" evidence="1">
    <location>
        <begin position="854"/>
        <end position="863"/>
    </location>
</feature>
<dbReference type="InterPro" id="IPR025676">
    <property type="entry name" value="Clr5_dom"/>
</dbReference>
<dbReference type="Pfam" id="PF14420">
    <property type="entry name" value="Clr5"/>
    <property type="match status" value="1"/>
</dbReference>
<proteinExistence type="predicted"/>
<feature type="region of interest" description="Disordered" evidence="1">
    <location>
        <begin position="739"/>
        <end position="894"/>
    </location>
</feature>
<evidence type="ECO:0000313" key="3">
    <source>
        <dbReference type="EMBL" id="ROW15741.1"/>
    </source>
</evidence>
<protein>
    <recommendedName>
        <fullName evidence="2">Clr5 domain-containing protein</fullName>
    </recommendedName>
</protein>
<name>A0A423XHD5_9PEZI</name>
<dbReference type="EMBL" id="LKEB01000008">
    <property type="protein sequence ID" value="ROW15741.1"/>
    <property type="molecule type" value="Genomic_DNA"/>
</dbReference>
<evidence type="ECO:0000259" key="2">
    <source>
        <dbReference type="Pfam" id="PF14420"/>
    </source>
</evidence>
<feature type="region of interest" description="Disordered" evidence="1">
    <location>
        <begin position="30"/>
        <end position="98"/>
    </location>
</feature>
<comment type="caution">
    <text evidence="3">The sequence shown here is derived from an EMBL/GenBank/DDBJ whole genome shotgun (WGS) entry which is preliminary data.</text>
</comment>
<dbReference type="AlphaFoldDB" id="A0A423XHD5"/>
<dbReference type="STRING" id="1230097.A0A423XHD5"/>
<dbReference type="OrthoDB" id="5308957at2759"/>
<sequence length="894" mass="98491">MIHMDHHISAVGYANANAVLPPLHTTAAAGWAGNHSHNHNHNHNHQSHPLTAPATMPSPAGTTTPASTSSLSSSSPLDVVAPPLRAGPEPTAAAPPAPLDWETYKDTIKDLYMGQNLNLNQVVERMKAYDFHATVKRQRGSKTTMKGKGSSAASAAAAAVTNSNAITGPFVSSPPGNSPTTTTTTTTRSTTTIVPYIRRTAVPHLSVSSYQIAHANDASRYVQSILSDIKGHVYSFFSRKPEWQQAPGTSLISVYNYSFYDSFRIALDSFLKNEHFNGGEILRQAFVEAEEAIQTDYSSTFYFFFVDLPDLFVHYGRHDIFVILLQHINRLTAVSLRDRIVGAGFASLHALARSTDPALMRHYIGAASGLWCDLLRELRGPSDRSTLLARRNHVRHARAPLGTDRARIRELCEDYDRLLAEVRSRWGPGHNATRHMEDVILLTQLNYGYFADGFVERNERLIEEVGRKYQLAGGEEMTRRINIAPVAPVSIESSSINREAAGYHHHHYGGGENGDKKEKTTTTTTTTFETLPLEAWDMIDRNIRSNCYHRLACYYSGREGEGGAAADEDRALACSRKAREGWKTHFWQIEVEAALVGAGRLFEADTLRRCRLESQYFKKLSVNDWSSASIKQTIVKLLFKNPTAMAAKINPKRSCASVLHKSGVSNFPLVGNTQPRTLIPNIVAAYNGMRKPSPAQTFRIQNNLHAAIASNIPVPLITAGKGQWEGLRYSLHTRHYHHYNGNKEQPATGGGGGGGTARDRVAQQEDGRVEGVGYEGTEAGGYKRGGYEGDPGDKEGHEGTQGVKMPRSGYDTTNVPMPQSRKPRPAAGTEDQPAATKEDDEGNDKGKGNGNGNGKEEKIDPLEKKKKNKEEEEEEKTADDVRMPTQDRGWTFWL</sequence>
<dbReference type="Proteomes" id="UP000285146">
    <property type="component" value="Unassembled WGS sequence"/>
</dbReference>
<feature type="compositionally biased region" description="Basic residues" evidence="1">
    <location>
        <begin position="36"/>
        <end position="46"/>
    </location>
</feature>
<organism evidence="3 4">
    <name type="scientific">Cytospora leucostoma</name>
    <dbReference type="NCBI Taxonomy" id="1230097"/>
    <lineage>
        <taxon>Eukaryota</taxon>
        <taxon>Fungi</taxon>
        <taxon>Dikarya</taxon>
        <taxon>Ascomycota</taxon>
        <taxon>Pezizomycotina</taxon>
        <taxon>Sordariomycetes</taxon>
        <taxon>Sordariomycetidae</taxon>
        <taxon>Diaporthales</taxon>
        <taxon>Cytosporaceae</taxon>
        <taxon>Cytospora</taxon>
    </lineage>
</organism>
<dbReference type="InParanoid" id="A0A423XHD5"/>
<gene>
    <name evidence="3" type="ORF">VPNG_02113</name>
</gene>
<feature type="compositionally biased region" description="Low complexity" evidence="1">
    <location>
        <begin position="47"/>
        <end position="76"/>
    </location>
</feature>
<reference evidence="3 4" key="1">
    <citation type="submission" date="2015-09" db="EMBL/GenBank/DDBJ databases">
        <title>Host preference determinants of Valsa canker pathogens revealed by comparative genomics.</title>
        <authorList>
            <person name="Yin Z."/>
            <person name="Huang L."/>
        </authorList>
    </citation>
    <scope>NUCLEOTIDE SEQUENCE [LARGE SCALE GENOMIC DNA]</scope>
    <source>
        <strain evidence="3 4">SXYLt</strain>
    </source>
</reference>
<feature type="compositionally biased region" description="Basic and acidic residues" evidence="1">
    <location>
        <begin position="757"/>
        <end position="769"/>
    </location>
</feature>
<feature type="compositionally biased region" description="Basic and acidic residues" evidence="1">
    <location>
        <begin position="785"/>
        <end position="798"/>
    </location>
</feature>
<evidence type="ECO:0000313" key="4">
    <source>
        <dbReference type="Proteomes" id="UP000285146"/>
    </source>
</evidence>
<feature type="region of interest" description="Disordered" evidence="1">
    <location>
        <begin position="167"/>
        <end position="188"/>
    </location>
</feature>
<keyword evidence="4" id="KW-1185">Reference proteome</keyword>
<feature type="domain" description="Clr5" evidence="2">
    <location>
        <begin position="99"/>
        <end position="136"/>
    </location>
</feature>